<dbReference type="InterPro" id="IPR013950">
    <property type="entry name" value="Mis14/Nsl1"/>
</dbReference>
<gene>
    <name evidence="2" type="ORF">P691DRAFT_797119</name>
</gene>
<accession>A0A9P5XIX8</accession>
<dbReference type="AlphaFoldDB" id="A0A9P5XIX8"/>
<evidence type="ECO:0000256" key="1">
    <source>
        <dbReference type="SAM" id="MobiDB-lite"/>
    </source>
</evidence>
<evidence type="ECO:0000313" key="3">
    <source>
        <dbReference type="Proteomes" id="UP000807342"/>
    </source>
</evidence>
<feature type="compositionally biased region" description="Polar residues" evidence="1">
    <location>
        <begin position="193"/>
        <end position="202"/>
    </location>
</feature>
<feature type="region of interest" description="Disordered" evidence="1">
    <location>
        <begin position="178"/>
        <end position="202"/>
    </location>
</feature>
<dbReference type="Pfam" id="PF08641">
    <property type="entry name" value="Mis14"/>
    <property type="match status" value="1"/>
</dbReference>
<dbReference type="GO" id="GO:0000070">
    <property type="term" value="P:mitotic sister chromatid segregation"/>
    <property type="evidence" value="ECO:0007669"/>
    <property type="project" value="InterPro"/>
</dbReference>
<dbReference type="OrthoDB" id="2135762at2759"/>
<name>A0A9P5XIX8_9AGAR</name>
<sequence length="202" mass="23043">MEREELPRVSVGSVADWQRVQNNYSARALNAIHAAIDADDLAEDRDAILAHFTHFMDSTFSMAQGNLRVNGHHFETLDSVGQDMEAFDEALDRRIWSLADTRLQWHKRMGKTRREAPKEIQSRLSDLFNKGQVQDHEISEINNAMSDDDELANDSVPLSLEAIEEFQMTTAITEELDQNVPSQQGRVQRVEEATSQLKSLKY</sequence>
<dbReference type="EMBL" id="MU151089">
    <property type="protein sequence ID" value="KAF9451244.1"/>
    <property type="molecule type" value="Genomic_DNA"/>
</dbReference>
<reference evidence="2" key="1">
    <citation type="submission" date="2020-11" db="EMBL/GenBank/DDBJ databases">
        <authorList>
            <consortium name="DOE Joint Genome Institute"/>
            <person name="Ahrendt S."/>
            <person name="Riley R."/>
            <person name="Andreopoulos W."/>
            <person name="Labutti K."/>
            <person name="Pangilinan J."/>
            <person name="Ruiz-Duenas F.J."/>
            <person name="Barrasa J.M."/>
            <person name="Sanchez-Garcia M."/>
            <person name="Camarero S."/>
            <person name="Miyauchi S."/>
            <person name="Serrano A."/>
            <person name="Linde D."/>
            <person name="Babiker R."/>
            <person name="Drula E."/>
            <person name="Ayuso-Fernandez I."/>
            <person name="Pacheco R."/>
            <person name="Padilla G."/>
            <person name="Ferreira P."/>
            <person name="Barriuso J."/>
            <person name="Kellner H."/>
            <person name="Castanera R."/>
            <person name="Alfaro M."/>
            <person name="Ramirez L."/>
            <person name="Pisabarro A.G."/>
            <person name="Kuo A."/>
            <person name="Tritt A."/>
            <person name="Lipzen A."/>
            <person name="He G."/>
            <person name="Yan M."/>
            <person name="Ng V."/>
            <person name="Cullen D."/>
            <person name="Martin F."/>
            <person name="Rosso M.-N."/>
            <person name="Henrissat B."/>
            <person name="Hibbett D."/>
            <person name="Martinez A.T."/>
            <person name="Grigoriev I.V."/>
        </authorList>
    </citation>
    <scope>NUCLEOTIDE SEQUENCE</scope>
    <source>
        <strain evidence="2">MF-IS2</strain>
    </source>
</reference>
<comment type="caution">
    <text evidence="2">The sequence shown here is derived from an EMBL/GenBank/DDBJ whole genome shotgun (WGS) entry which is preliminary data.</text>
</comment>
<dbReference type="GO" id="GO:0000776">
    <property type="term" value="C:kinetochore"/>
    <property type="evidence" value="ECO:0007669"/>
    <property type="project" value="InterPro"/>
</dbReference>
<protein>
    <submittedName>
        <fullName evidence="2">Uncharacterized protein</fullName>
    </submittedName>
</protein>
<organism evidence="2 3">
    <name type="scientific">Macrolepiota fuliginosa MF-IS2</name>
    <dbReference type="NCBI Taxonomy" id="1400762"/>
    <lineage>
        <taxon>Eukaryota</taxon>
        <taxon>Fungi</taxon>
        <taxon>Dikarya</taxon>
        <taxon>Basidiomycota</taxon>
        <taxon>Agaricomycotina</taxon>
        <taxon>Agaricomycetes</taxon>
        <taxon>Agaricomycetidae</taxon>
        <taxon>Agaricales</taxon>
        <taxon>Agaricineae</taxon>
        <taxon>Agaricaceae</taxon>
        <taxon>Macrolepiota</taxon>
    </lineage>
</organism>
<dbReference type="Proteomes" id="UP000807342">
    <property type="component" value="Unassembled WGS sequence"/>
</dbReference>
<keyword evidence="3" id="KW-1185">Reference proteome</keyword>
<proteinExistence type="predicted"/>
<evidence type="ECO:0000313" key="2">
    <source>
        <dbReference type="EMBL" id="KAF9451244.1"/>
    </source>
</evidence>